<organism evidence="3">
    <name type="scientific">Brugia timori</name>
    <dbReference type="NCBI Taxonomy" id="42155"/>
    <lineage>
        <taxon>Eukaryota</taxon>
        <taxon>Metazoa</taxon>
        <taxon>Ecdysozoa</taxon>
        <taxon>Nematoda</taxon>
        <taxon>Chromadorea</taxon>
        <taxon>Rhabditida</taxon>
        <taxon>Spirurina</taxon>
        <taxon>Spiruromorpha</taxon>
        <taxon>Filarioidea</taxon>
        <taxon>Onchocercidae</taxon>
        <taxon>Brugia</taxon>
    </lineage>
</organism>
<dbReference type="AlphaFoldDB" id="A0A0R3Q8R5"/>
<dbReference type="WBParaSite" id="BTMF_0000272301-mRNA-1">
    <property type="protein sequence ID" value="BTMF_0000272301-mRNA-1"/>
    <property type="gene ID" value="BTMF_0000272301"/>
</dbReference>
<evidence type="ECO:0000313" key="2">
    <source>
        <dbReference type="Proteomes" id="UP000280834"/>
    </source>
</evidence>
<evidence type="ECO:0000313" key="1">
    <source>
        <dbReference type="EMBL" id="VDO11658.1"/>
    </source>
</evidence>
<reference evidence="3" key="1">
    <citation type="submission" date="2017-02" db="UniProtKB">
        <authorList>
            <consortium name="WormBaseParasite"/>
        </authorList>
    </citation>
    <scope>IDENTIFICATION</scope>
</reference>
<dbReference type="STRING" id="42155.A0A0R3Q8R5"/>
<protein>
    <submittedName>
        <fullName evidence="3">Fimbrial protein</fullName>
    </submittedName>
</protein>
<reference evidence="1 2" key="2">
    <citation type="submission" date="2018-11" db="EMBL/GenBank/DDBJ databases">
        <authorList>
            <consortium name="Pathogen Informatics"/>
        </authorList>
    </citation>
    <scope>NUCLEOTIDE SEQUENCE [LARGE SCALE GENOMIC DNA]</scope>
</reference>
<accession>A0A0R3Q8R5</accession>
<gene>
    <name evidence="1" type="ORF">BTMF_LOCUS2047</name>
</gene>
<name>A0A0R3Q8R5_9BILA</name>
<dbReference type="Proteomes" id="UP000280834">
    <property type="component" value="Unassembled WGS sequence"/>
</dbReference>
<keyword evidence="2" id="KW-1185">Reference proteome</keyword>
<dbReference type="EMBL" id="UZAG01001592">
    <property type="protein sequence ID" value="VDO11658.1"/>
    <property type="molecule type" value="Genomic_DNA"/>
</dbReference>
<proteinExistence type="predicted"/>
<evidence type="ECO:0000313" key="3">
    <source>
        <dbReference type="WBParaSite" id="BTMF_0000272301-mRNA-1"/>
    </source>
</evidence>
<sequence>MPEQRGVYFANSPLTGVKFRLVLEYNEPVADVPQSLDNFTENIS</sequence>